<dbReference type="EMBL" id="CABPRJ010000025">
    <property type="protein sequence ID" value="VVC26095.1"/>
    <property type="molecule type" value="Genomic_DNA"/>
</dbReference>
<gene>
    <name evidence="1" type="ORF">CINCED_3A021327</name>
</gene>
<organism evidence="1 2">
    <name type="scientific">Cinara cedri</name>
    <dbReference type="NCBI Taxonomy" id="506608"/>
    <lineage>
        <taxon>Eukaryota</taxon>
        <taxon>Metazoa</taxon>
        <taxon>Ecdysozoa</taxon>
        <taxon>Arthropoda</taxon>
        <taxon>Hexapoda</taxon>
        <taxon>Insecta</taxon>
        <taxon>Pterygota</taxon>
        <taxon>Neoptera</taxon>
        <taxon>Paraneoptera</taxon>
        <taxon>Hemiptera</taxon>
        <taxon>Sternorrhyncha</taxon>
        <taxon>Aphidomorpha</taxon>
        <taxon>Aphidoidea</taxon>
        <taxon>Aphididae</taxon>
        <taxon>Lachninae</taxon>
        <taxon>Cinara</taxon>
    </lineage>
</organism>
<evidence type="ECO:0000313" key="2">
    <source>
        <dbReference type="Proteomes" id="UP000325440"/>
    </source>
</evidence>
<evidence type="ECO:0000313" key="1">
    <source>
        <dbReference type="EMBL" id="VVC26095.1"/>
    </source>
</evidence>
<name>A0A5E4M263_9HEMI</name>
<protein>
    <submittedName>
        <fullName evidence="1">Uncharacterized protein</fullName>
    </submittedName>
</protein>
<dbReference type="Proteomes" id="UP000325440">
    <property type="component" value="Unassembled WGS sequence"/>
</dbReference>
<reference evidence="1 2" key="1">
    <citation type="submission" date="2019-08" db="EMBL/GenBank/DDBJ databases">
        <authorList>
            <person name="Alioto T."/>
            <person name="Alioto T."/>
            <person name="Gomez Garrido J."/>
        </authorList>
    </citation>
    <scope>NUCLEOTIDE SEQUENCE [LARGE SCALE GENOMIC DNA]</scope>
</reference>
<dbReference type="OrthoDB" id="413361at2759"/>
<dbReference type="AlphaFoldDB" id="A0A5E4M263"/>
<proteinExistence type="predicted"/>
<sequence length="148" mass="17090">MKSTQVQWLKQRQNSVMPSRLCNVNTNAEIPHKLVIINVAKYDNITSELIGTVETNNVVFNDVTYVLELRSNVLSDNKMLIQGYKNSNGLYVVNIEASRNTKEAFTTGTMEYWHKGHRLISFNNLKKIPHLCYCVPEIIKKCKSELKW</sequence>
<keyword evidence="2" id="KW-1185">Reference proteome</keyword>
<accession>A0A5E4M263</accession>